<keyword evidence="1" id="KW-0812">Transmembrane</keyword>
<dbReference type="RefSeq" id="WP_113952174.1">
    <property type="nucleotide sequence ID" value="NZ_QNQU01000050.1"/>
</dbReference>
<sequence length="102" mass="11972">MKKHLIIRISILVVGFLLIYLYDHWDSWFDNNGSIGGNSGMSVPIGYFLNLGWIFLWCLYLLIEIFISYFRKGSDKTKRMYNAVLIVLGIMLFIIYNMIISH</sequence>
<dbReference type="AlphaFoldDB" id="A0A366KJQ6"/>
<keyword evidence="1" id="KW-1133">Transmembrane helix</keyword>
<evidence type="ECO:0000256" key="1">
    <source>
        <dbReference type="SAM" id="Phobius"/>
    </source>
</evidence>
<dbReference type="OrthoDB" id="1261576at2"/>
<accession>A0A366KJQ6</accession>
<keyword evidence="1" id="KW-0472">Membrane</keyword>
<dbReference type="EMBL" id="QNQU01000050">
    <property type="protein sequence ID" value="RBQ01931.1"/>
    <property type="molecule type" value="Genomic_DNA"/>
</dbReference>
<proteinExistence type="predicted"/>
<organism evidence="2 3">
    <name type="scientific">Pedobacter miscanthi</name>
    <dbReference type="NCBI Taxonomy" id="2259170"/>
    <lineage>
        <taxon>Bacteria</taxon>
        <taxon>Pseudomonadati</taxon>
        <taxon>Bacteroidota</taxon>
        <taxon>Sphingobacteriia</taxon>
        <taxon>Sphingobacteriales</taxon>
        <taxon>Sphingobacteriaceae</taxon>
        <taxon>Pedobacter</taxon>
    </lineage>
</organism>
<feature type="transmembrane region" description="Helical" evidence="1">
    <location>
        <begin position="5"/>
        <end position="25"/>
    </location>
</feature>
<reference evidence="2 3" key="1">
    <citation type="submission" date="2018-07" db="EMBL/GenBank/DDBJ databases">
        <title>A draft genome of a endophytic bacteria, a new species of Pedobacter.</title>
        <authorList>
            <person name="Zhang Z.D."/>
            <person name="Chen Z.J."/>
        </authorList>
    </citation>
    <scope>NUCLEOTIDE SEQUENCE [LARGE SCALE GENOMIC DNA]</scope>
    <source>
        <strain evidence="2 3">RS10</strain>
    </source>
</reference>
<gene>
    <name evidence="2" type="ORF">DRW42_28030</name>
</gene>
<evidence type="ECO:0000313" key="2">
    <source>
        <dbReference type="EMBL" id="RBQ01931.1"/>
    </source>
</evidence>
<dbReference type="Proteomes" id="UP000252081">
    <property type="component" value="Unassembled WGS sequence"/>
</dbReference>
<feature type="transmembrane region" description="Helical" evidence="1">
    <location>
        <begin position="81"/>
        <end position="100"/>
    </location>
</feature>
<evidence type="ECO:0000313" key="3">
    <source>
        <dbReference type="Proteomes" id="UP000252081"/>
    </source>
</evidence>
<protein>
    <submittedName>
        <fullName evidence="2">Uncharacterized protein</fullName>
    </submittedName>
</protein>
<keyword evidence="3" id="KW-1185">Reference proteome</keyword>
<name>A0A366KJQ6_9SPHI</name>
<comment type="caution">
    <text evidence="2">The sequence shown here is derived from an EMBL/GenBank/DDBJ whole genome shotgun (WGS) entry which is preliminary data.</text>
</comment>
<feature type="transmembrane region" description="Helical" evidence="1">
    <location>
        <begin position="45"/>
        <end position="69"/>
    </location>
</feature>